<sequence length="383" mass="43176">MTPHEFEEISLVIDVIRSETKAPEGCFANAIRRYVQGLNWPPTFYANPAYRAELRVLLRALQLKPREREDVVAQSVALLELISSPHAEARITWRQAFTGEAGGGGLYPPSAPEGNEDEFNRREKILSRRWATHHLLTRGRDAGETSIDVFLQSEFAQALGARVEAFYGKPRPKDGSIDEHEPIFAEHRHWALKPSFRLTSLISMAWEESWHFNSVTPKHDSRPGEFTWTPLDEATTIRYCESAIIKARYVYATGRDAAVVYERLRDLDVFQPSELVALARAEADPATRRLHILKMGLSATPRGVLVRENRTPEPDVLAFLADTMGAPEPELRDAAVTAANFLKWDMLALAMEAIVEGDEVSELRTLAARTLREIRRYANSSEG</sequence>
<dbReference type="EMBL" id="CP089983">
    <property type="protein sequence ID" value="WXB04485.1"/>
    <property type="molecule type" value="Genomic_DNA"/>
</dbReference>
<proteinExistence type="predicted"/>
<evidence type="ECO:0000313" key="2">
    <source>
        <dbReference type="Proteomes" id="UP001374803"/>
    </source>
</evidence>
<reference evidence="1" key="1">
    <citation type="submission" date="2021-12" db="EMBL/GenBank/DDBJ databases">
        <title>Discovery of the Pendulisporaceae a myxobacterial family with distinct sporulation behavior and unique specialized metabolism.</title>
        <authorList>
            <person name="Garcia R."/>
            <person name="Popoff A."/>
            <person name="Bader C.D."/>
            <person name="Loehr J."/>
            <person name="Walesch S."/>
            <person name="Walt C."/>
            <person name="Boldt J."/>
            <person name="Bunk B."/>
            <person name="Haeckl F.J.F.P.J."/>
            <person name="Gunesch A.P."/>
            <person name="Birkelbach J."/>
            <person name="Nuebel U."/>
            <person name="Pietschmann T."/>
            <person name="Bach T."/>
            <person name="Mueller R."/>
        </authorList>
    </citation>
    <scope>NUCLEOTIDE SEQUENCE</scope>
    <source>
        <strain evidence="1">MSr11367</strain>
    </source>
</reference>
<accession>A0ABZ2L5K7</accession>
<dbReference type="RefSeq" id="WP_394834127.1">
    <property type="nucleotide sequence ID" value="NZ_CP089929.1"/>
</dbReference>
<evidence type="ECO:0000313" key="1">
    <source>
        <dbReference type="EMBL" id="WXB04485.1"/>
    </source>
</evidence>
<name>A0ABZ2L5K7_9BACT</name>
<gene>
    <name evidence="1" type="ORF">LVJ94_47235</name>
</gene>
<organism evidence="1 2">
    <name type="scientific">Pendulispora rubella</name>
    <dbReference type="NCBI Taxonomy" id="2741070"/>
    <lineage>
        <taxon>Bacteria</taxon>
        <taxon>Pseudomonadati</taxon>
        <taxon>Myxococcota</taxon>
        <taxon>Myxococcia</taxon>
        <taxon>Myxococcales</taxon>
        <taxon>Sorangiineae</taxon>
        <taxon>Pendulisporaceae</taxon>
        <taxon>Pendulispora</taxon>
    </lineage>
</organism>
<keyword evidence="2" id="KW-1185">Reference proteome</keyword>
<protein>
    <submittedName>
        <fullName evidence="1">Uncharacterized protein</fullName>
    </submittedName>
</protein>
<dbReference type="Proteomes" id="UP001374803">
    <property type="component" value="Chromosome"/>
</dbReference>